<dbReference type="AlphaFoldDB" id="A0AAV4U864"/>
<accession>A0AAV4U864</accession>
<evidence type="ECO:0000313" key="2">
    <source>
        <dbReference type="Proteomes" id="UP001054945"/>
    </source>
</evidence>
<evidence type="ECO:0000313" key="1">
    <source>
        <dbReference type="EMBL" id="GIY54004.1"/>
    </source>
</evidence>
<protein>
    <submittedName>
        <fullName evidence="1">Uncharacterized protein</fullName>
    </submittedName>
</protein>
<dbReference type="EMBL" id="BPLR01012453">
    <property type="protein sequence ID" value="GIY54004.1"/>
    <property type="molecule type" value="Genomic_DNA"/>
</dbReference>
<dbReference type="Proteomes" id="UP001054945">
    <property type="component" value="Unassembled WGS sequence"/>
</dbReference>
<reference evidence="1 2" key="1">
    <citation type="submission" date="2021-06" db="EMBL/GenBank/DDBJ databases">
        <title>Caerostris extrusa draft genome.</title>
        <authorList>
            <person name="Kono N."/>
            <person name="Arakawa K."/>
        </authorList>
    </citation>
    <scope>NUCLEOTIDE SEQUENCE [LARGE SCALE GENOMIC DNA]</scope>
</reference>
<sequence length="87" mass="9356">MSSGSRREICCCSTPYSSLSEKKSRGEGAFGGVEKLNLTLAGTHLLHSKWIRGTLCRLGAGEKSAAVPPPLLPIREEKVRVCIVENS</sequence>
<name>A0AAV4U864_CAEEX</name>
<gene>
    <name evidence="1" type="ORF">CEXT_466321</name>
</gene>
<proteinExistence type="predicted"/>
<organism evidence="1 2">
    <name type="scientific">Caerostris extrusa</name>
    <name type="common">Bark spider</name>
    <name type="synonym">Caerostris bankana</name>
    <dbReference type="NCBI Taxonomy" id="172846"/>
    <lineage>
        <taxon>Eukaryota</taxon>
        <taxon>Metazoa</taxon>
        <taxon>Ecdysozoa</taxon>
        <taxon>Arthropoda</taxon>
        <taxon>Chelicerata</taxon>
        <taxon>Arachnida</taxon>
        <taxon>Araneae</taxon>
        <taxon>Araneomorphae</taxon>
        <taxon>Entelegynae</taxon>
        <taxon>Araneoidea</taxon>
        <taxon>Araneidae</taxon>
        <taxon>Caerostris</taxon>
    </lineage>
</organism>
<comment type="caution">
    <text evidence="1">The sequence shown here is derived from an EMBL/GenBank/DDBJ whole genome shotgun (WGS) entry which is preliminary data.</text>
</comment>
<keyword evidence="2" id="KW-1185">Reference proteome</keyword>